<evidence type="ECO:0000256" key="1">
    <source>
        <dbReference type="SAM" id="SignalP"/>
    </source>
</evidence>
<comment type="caution">
    <text evidence="2">The sequence shown here is derived from an EMBL/GenBank/DDBJ whole genome shotgun (WGS) entry which is preliminary data.</text>
</comment>
<protein>
    <recommendedName>
        <fullName evidence="4">Polymer-forming cytoskeletal protein</fullName>
    </recommendedName>
</protein>
<feature type="chain" id="PRO_5030703727" description="Polymer-forming cytoskeletal protein" evidence="1">
    <location>
        <begin position="26"/>
        <end position="222"/>
    </location>
</feature>
<dbReference type="RefSeq" id="WP_173499916.1">
    <property type="nucleotide sequence ID" value="NZ_JABSOD010000003.1"/>
</dbReference>
<evidence type="ECO:0000313" key="3">
    <source>
        <dbReference type="Proteomes" id="UP000523161"/>
    </source>
</evidence>
<dbReference type="Proteomes" id="UP000523161">
    <property type="component" value="Unassembled WGS sequence"/>
</dbReference>
<dbReference type="EMBL" id="JABSOD010000003">
    <property type="protein sequence ID" value="NRQ41665.1"/>
    <property type="molecule type" value="Genomic_DNA"/>
</dbReference>
<dbReference type="PROSITE" id="PS51257">
    <property type="entry name" value="PROKAR_LIPOPROTEIN"/>
    <property type="match status" value="1"/>
</dbReference>
<accession>A0A7Y5ANK2</accession>
<dbReference type="AlphaFoldDB" id="A0A7Y5ANK2"/>
<evidence type="ECO:0008006" key="4">
    <source>
        <dbReference type="Google" id="ProtNLM"/>
    </source>
</evidence>
<organism evidence="2 3">
    <name type="scientific">Rheinheimera lutimaris</name>
    <dbReference type="NCBI Taxonomy" id="2740584"/>
    <lineage>
        <taxon>Bacteria</taxon>
        <taxon>Pseudomonadati</taxon>
        <taxon>Pseudomonadota</taxon>
        <taxon>Gammaproteobacteria</taxon>
        <taxon>Chromatiales</taxon>
        <taxon>Chromatiaceae</taxon>
        <taxon>Rheinheimera</taxon>
    </lineage>
</organism>
<reference evidence="2 3" key="1">
    <citation type="submission" date="2020-06" db="EMBL/GenBank/DDBJ databases">
        <title>Rheinheimera sp. nov., a marine bacterium isolated from coastal.</title>
        <authorList>
            <person name="Yu Q."/>
            <person name="Qi Y."/>
            <person name="Pu J."/>
        </authorList>
    </citation>
    <scope>NUCLEOTIDE SEQUENCE [LARGE SCALE GENOMIC DNA]</scope>
    <source>
        <strain evidence="2 3">YQF-2</strain>
    </source>
</reference>
<evidence type="ECO:0000313" key="2">
    <source>
        <dbReference type="EMBL" id="NRQ41665.1"/>
    </source>
</evidence>
<gene>
    <name evidence="2" type="ORF">HRH59_03655</name>
</gene>
<feature type="signal peptide" evidence="1">
    <location>
        <begin position="1"/>
        <end position="25"/>
    </location>
</feature>
<name>A0A7Y5ANK2_9GAMM</name>
<sequence>MKLSQFAATVGLVIAAGCFTASVFAQDSHGNIDKVMGSAVVGSNQHYGDISLVNGSIQMAGNSSAKTVSVVNGSIDLRDNVKLHSASTVNGSIESGSGLQVTTELSTVNGKILPGANAVIGGNVASVNGDIVLHNSEVGRDVSTVNGDIKLTGNTVVKGDLVYKPRGKKKSFFGWSNNSKPTLYIAADAVVEGNIILQQEVELQIENPAMQAKVITRINDGR</sequence>
<keyword evidence="3" id="KW-1185">Reference proteome</keyword>
<keyword evidence="1" id="KW-0732">Signal</keyword>
<proteinExistence type="predicted"/>